<feature type="chain" id="PRO_5046477429" evidence="9">
    <location>
        <begin position="23"/>
        <end position="361"/>
    </location>
</feature>
<protein>
    <submittedName>
        <fullName evidence="11">Ion channel</fullName>
    </submittedName>
</protein>
<keyword evidence="4 8" id="KW-1133">Transmembrane helix</keyword>
<gene>
    <name evidence="11" type="ORF">ACFOS1_03815</name>
</gene>
<evidence type="ECO:0000313" key="11">
    <source>
        <dbReference type="EMBL" id="MFC4026518.1"/>
    </source>
</evidence>
<evidence type="ECO:0000256" key="1">
    <source>
        <dbReference type="ARBA" id="ARBA00004141"/>
    </source>
</evidence>
<proteinExistence type="predicted"/>
<evidence type="ECO:0000256" key="3">
    <source>
        <dbReference type="ARBA" id="ARBA00022692"/>
    </source>
</evidence>
<dbReference type="SUPFAM" id="SSF53850">
    <property type="entry name" value="Periplasmic binding protein-like II"/>
    <property type="match status" value="1"/>
</dbReference>
<dbReference type="InterPro" id="IPR028325">
    <property type="entry name" value="VG_K_chnl"/>
</dbReference>
<dbReference type="Gene3D" id="1.20.5.110">
    <property type="match status" value="1"/>
</dbReference>
<organism evidence="11 12">
    <name type="scientific">Zunongwangia endophytica</name>
    <dbReference type="NCBI Taxonomy" id="1808945"/>
    <lineage>
        <taxon>Bacteria</taxon>
        <taxon>Pseudomonadati</taxon>
        <taxon>Bacteroidota</taxon>
        <taxon>Flavobacteriia</taxon>
        <taxon>Flavobacteriales</taxon>
        <taxon>Flavobacteriaceae</taxon>
        <taxon>Zunongwangia</taxon>
    </lineage>
</organism>
<keyword evidence="6 8" id="KW-0472">Membrane</keyword>
<dbReference type="EMBL" id="JBHSAS010000006">
    <property type="protein sequence ID" value="MFC4026518.1"/>
    <property type="molecule type" value="Genomic_DNA"/>
</dbReference>
<keyword evidence="5" id="KW-0406">Ion transport</keyword>
<evidence type="ECO:0000256" key="6">
    <source>
        <dbReference type="ARBA" id="ARBA00023136"/>
    </source>
</evidence>
<dbReference type="SMART" id="SM00062">
    <property type="entry name" value="PBPb"/>
    <property type="match status" value="1"/>
</dbReference>
<feature type="transmembrane region" description="Helical" evidence="8">
    <location>
        <begin position="138"/>
        <end position="159"/>
    </location>
</feature>
<keyword evidence="3 8" id="KW-0812">Transmembrane</keyword>
<name>A0ABV8H670_9FLAO</name>
<evidence type="ECO:0000256" key="2">
    <source>
        <dbReference type="ARBA" id="ARBA00022448"/>
    </source>
</evidence>
<comment type="subcellular location">
    <subcellularLocation>
        <location evidence="1">Membrane</location>
        <topology evidence="1">Multi-pass membrane protein</topology>
    </subcellularLocation>
</comment>
<dbReference type="PRINTS" id="PR00169">
    <property type="entry name" value="KCHANNEL"/>
</dbReference>
<dbReference type="RefSeq" id="WP_290236122.1">
    <property type="nucleotide sequence ID" value="NZ_JAUFPZ010000002.1"/>
</dbReference>
<comment type="caution">
    <text evidence="11">The sequence shown here is derived from an EMBL/GenBank/DDBJ whole genome shotgun (WGS) entry which is preliminary data.</text>
</comment>
<dbReference type="Gene3D" id="1.10.287.70">
    <property type="match status" value="1"/>
</dbReference>
<dbReference type="SUPFAM" id="SSF81324">
    <property type="entry name" value="Voltage-gated potassium channels"/>
    <property type="match status" value="1"/>
</dbReference>
<dbReference type="Pfam" id="PF00497">
    <property type="entry name" value="SBP_bac_3"/>
    <property type="match status" value="1"/>
</dbReference>
<dbReference type="PANTHER" id="PTHR11537">
    <property type="entry name" value="VOLTAGE-GATED POTASSIUM CHANNEL"/>
    <property type="match status" value="1"/>
</dbReference>
<sequence length="361" mass="40301">MARTLSLLIFFSLCISPHISFGQEDTIASTSRSNLVVGVTSKPPYAYKDQEGNWEGISIRLWRKLAEDLDENYTYKEIDQVDSITINQVDLFVLGDIAENSKEKLDFSHIYHISEIGTATKSGMKMKSVLKAFFSKKFWYIAGSLSILLLIVGSIIYFVERRHNEDNFGGERSIAKGIGSGFWWAGVTMTTIGYGDKAPVTFTGRAIALVWMLVAMAVTSVLTASLVSAVMGSGNNQIQVPNDLRDMKVAVVNGSSAESYLNAERIAFKGYNDIPSALEDLKTDDIEVLLHSVPQLRYAINNRSKFSAKVRSANIDPHYYAFAFPVDSDLRLPVNNALIEVLRSPEWQKELDRFIPEKKSQ</sequence>
<reference evidence="12" key="1">
    <citation type="journal article" date="2019" name="Int. J. Syst. Evol. Microbiol.">
        <title>The Global Catalogue of Microorganisms (GCM) 10K type strain sequencing project: providing services to taxonomists for standard genome sequencing and annotation.</title>
        <authorList>
            <consortium name="The Broad Institute Genomics Platform"/>
            <consortium name="The Broad Institute Genome Sequencing Center for Infectious Disease"/>
            <person name="Wu L."/>
            <person name="Ma J."/>
        </authorList>
    </citation>
    <scope>NUCLEOTIDE SEQUENCE [LARGE SCALE GENOMIC DNA]</scope>
    <source>
        <strain evidence="12">CECT 9128</strain>
    </source>
</reference>
<dbReference type="PANTHER" id="PTHR11537:SF252">
    <property type="entry name" value="POTASSIUM VOLTAGE-GATED CHANNEL PROTEIN SHAW"/>
    <property type="match status" value="1"/>
</dbReference>
<keyword evidence="2" id="KW-0813">Transport</keyword>
<evidence type="ECO:0000256" key="4">
    <source>
        <dbReference type="ARBA" id="ARBA00022989"/>
    </source>
</evidence>
<evidence type="ECO:0000256" key="8">
    <source>
        <dbReference type="SAM" id="Phobius"/>
    </source>
</evidence>
<evidence type="ECO:0000256" key="9">
    <source>
        <dbReference type="SAM" id="SignalP"/>
    </source>
</evidence>
<dbReference type="InterPro" id="IPR013099">
    <property type="entry name" value="K_chnl_dom"/>
</dbReference>
<dbReference type="Pfam" id="PF07885">
    <property type="entry name" value="Ion_trans_2"/>
    <property type="match status" value="1"/>
</dbReference>
<evidence type="ECO:0000313" key="12">
    <source>
        <dbReference type="Proteomes" id="UP001595793"/>
    </source>
</evidence>
<dbReference type="Gene3D" id="3.40.190.10">
    <property type="entry name" value="Periplasmic binding protein-like II"/>
    <property type="match status" value="2"/>
</dbReference>
<dbReference type="InterPro" id="IPR001638">
    <property type="entry name" value="Solute-binding_3/MltF_N"/>
</dbReference>
<dbReference type="Proteomes" id="UP001595793">
    <property type="component" value="Unassembled WGS sequence"/>
</dbReference>
<evidence type="ECO:0000256" key="5">
    <source>
        <dbReference type="ARBA" id="ARBA00023065"/>
    </source>
</evidence>
<feature type="transmembrane region" description="Helical" evidence="8">
    <location>
        <begin position="206"/>
        <end position="231"/>
    </location>
</feature>
<feature type="domain" description="Solute-binding protein family 3/N-terminal" evidence="10">
    <location>
        <begin position="34"/>
        <end position="358"/>
    </location>
</feature>
<evidence type="ECO:0000256" key="7">
    <source>
        <dbReference type="ARBA" id="ARBA00023303"/>
    </source>
</evidence>
<feature type="signal peptide" evidence="9">
    <location>
        <begin position="1"/>
        <end position="22"/>
    </location>
</feature>
<keyword evidence="9" id="KW-0732">Signal</keyword>
<keyword evidence="7" id="KW-0407">Ion channel</keyword>
<evidence type="ECO:0000259" key="10">
    <source>
        <dbReference type="SMART" id="SM00062"/>
    </source>
</evidence>
<accession>A0ABV8H670</accession>
<keyword evidence="12" id="KW-1185">Reference proteome</keyword>